<evidence type="ECO:0000313" key="2">
    <source>
        <dbReference type="Proteomes" id="UP000322918"/>
    </source>
</evidence>
<dbReference type="EMBL" id="VWNE01000040">
    <property type="protein sequence ID" value="KAA8476838.1"/>
    <property type="molecule type" value="Genomic_DNA"/>
</dbReference>
<organism evidence="1 2">
    <name type="scientific">Arcticibacter tournemirensis</name>
    <dbReference type="NCBI Taxonomy" id="699437"/>
    <lineage>
        <taxon>Bacteria</taxon>
        <taxon>Pseudomonadati</taxon>
        <taxon>Bacteroidota</taxon>
        <taxon>Sphingobacteriia</taxon>
        <taxon>Sphingobacteriales</taxon>
        <taxon>Sphingobacteriaceae</taxon>
        <taxon>Arcticibacter</taxon>
    </lineage>
</organism>
<proteinExistence type="predicted"/>
<protein>
    <submittedName>
        <fullName evidence="1">Uncharacterized protein</fullName>
    </submittedName>
</protein>
<name>A0A5M9GVN2_9SPHI</name>
<evidence type="ECO:0000313" key="1">
    <source>
        <dbReference type="EMBL" id="KAA8476838.1"/>
    </source>
</evidence>
<dbReference type="Proteomes" id="UP000322918">
    <property type="component" value="Unassembled WGS sequence"/>
</dbReference>
<gene>
    <name evidence="1" type="ORF">F1649_19365</name>
</gene>
<dbReference type="OrthoDB" id="710556at2"/>
<accession>A0A5M9GVN2</accession>
<reference evidence="1 2" key="1">
    <citation type="submission" date="2019-09" db="EMBL/GenBank/DDBJ databases">
        <title>Pararcticibacter amylolyticus gen. nov., sp. nov., isolated from a rottenly hemp rope, and reclassification of Pedobacter tournemirensis as Pararcticibacter tournemirensis comb. nov.</title>
        <authorList>
            <person name="Cai Y."/>
        </authorList>
    </citation>
    <scope>NUCLEOTIDE SEQUENCE [LARGE SCALE GENOMIC DNA]</scope>
    <source>
        <strain evidence="1 2">TF5-37.2-LB10</strain>
    </source>
</reference>
<keyword evidence="2" id="KW-1185">Reference proteome</keyword>
<comment type="caution">
    <text evidence="1">The sequence shown here is derived from an EMBL/GenBank/DDBJ whole genome shotgun (WGS) entry which is preliminary data.</text>
</comment>
<dbReference type="AlphaFoldDB" id="A0A5M9GVN2"/>
<sequence>MEELTGNLVMVHPKLSDDPVQRQGQVGIITSADLVKDEIYVGFGNSPLGLYSTDALLVLKPHHELYKDILTHIKEMDTPDFKTLMEITLLQEKNSVNYLRDAMELAATNGRTLAYSTVSLQDKLGLVREENQAQKQTASMSR</sequence>
<dbReference type="RefSeq" id="WP_141814186.1">
    <property type="nucleotide sequence ID" value="NZ_VFPL01000001.1"/>
</dbReference>